<name>A0AAV9BBP6_ACOGR</name>
<feature type="region of interest" description="Disordered" evidence="1">
    <location>
        <begin position="304"/>
        <end position="337"/>
    </location>
</feature>
<dbReference type="SUPFAM" id="SSF52833">
    <property type="entry name" value="Thioredoxin-like"/>
    <property type="match status" value="1"/>
</dbReference>
<evidence type="ECO:0000313" key="2">
    <source>
        <dbReference type="EMBL" id="KAK1274153.1"/>
    </source>
</evidence>
<feature type="region of interest" description="Disordered" evidence="1">
    <location>
        <begin position="1"/>
        <end position="69"/>
    </location>
</feature>
<keyword evidence="3" id="KW-1185">Reference proteome</keyword>
<dbReference type="Pfam" id="PF06999">
    <property type="entry name" value="Suc_Fer-like"/>
    <property type="match status" value="1"/>
</dbReference>
<evidence type="ECO:0008006" key="4">
    <source>
        <dbReference type="Google" id="ProtNLM"/>
    </source>
</evidence>
<dbReference type="Proteomes" id="UP001179952">
    <property type="component" value="Unassembled WGS sequence"/>
</dbReference>
<dbReference type="PANTHER" id="PTHR31902:SF14">
    <property type="entry name" value="ACTIN PATCHES DISTAL PROTEIN 1"/>
    <property type="match status" value="1"/>
</dbReference>
<reference evidence="2" key="2">
    <citation type="submission" date="2023-06" db="EMBL/GenBank/DDBJ databases">
        <authorList>
            <person name="Ma L."/>
            <person name="Liu K.-W."/>
            <person name="Li Z."/>
            <person name="Hsiao Y.-Y."/>
            <person name="Qi Y."/>
            <person name="Fu T."/>
            <person name="Tang G."/>
            <person name="Zhang D."/>
            <person name="Sun W.-H."/>
            <person name="Liu D.-K."/>
            <person name="Li Y."/>
            <person name="Chen G.-Z."/>
            <person name="Liu X.-D."/>
            <person name="Liao X.-Y."/>
            <person name="Jiang Y.-T."/>
            <person name="Yu X."/>
            <person name="Hao Y."/>
            <person name="Huang J."/>
            <person name="Zhao X.-W."/>
            <person name="Ke S."/>
            <person name="Chen Y.-Y."/>
            <person name="Wu W.-L."/>
            <person name="Hsu J.-L."/>
            <person name="Lin Y.-F."/>
            <person name="Huang M.-D."/>
            <person name="Li C.-Y."/>
            <person name="Huang L."/>
            <person name="Wang Z.-W."/>
            <person name="Zhao X."/>
            <person name="Zhong W.-Y."/>
            <person name="Peng D.-H."/>
            <person name="Ahmad S."/>
            <person name="Lan S."/>
            <person name="Zhang J.-S."/>
            <person name="Tsai W.-C."/>
            <person name="Van De Peer Y."/>
            <person name="Liu Z.-J."/>
        </authorList>
    </citation>
    <scope>NUCLEOTIDE SEQUENCE</scope>
    <source>
        <strain evidence="2">SCP</strain>
        <tissue evidence="2">Leaves</tissue>
    </source>
</reference>
<feature type="compositionally biased region" description="Basic and acidic residues" evidence="1">
    <location>
        <begin position="318"/>
        <end position="329"/>
    </location>
</feature>
<comment type="caution">
    <text evidence="2">The sequence shown here is derived from an EMBL/GenBank/DDBJ whole genome shotgun (WGS) entry which is preliminary data.</text>
</comment>
<reference evidence="2" key="1">
    <citation type="journal article" date="2023" name="Nat. Commun.">
        <title>Diploid and tetraploid genomes of Acorus and the evolution of monocots.</title>
        <authorList>
            <person name="Ma L."/>
            <person name="Liu K.W."/>
            <person name="Li Z."/>
            <person name="Hsiao Y.Y."/>
            <person name="Qi Y."/>
            <person name="Fu T."/>
            <person name="Tang G.D."/>
            <person name="Zhang D."/>
            <person name="Sun W.H."/>
            <person name="Liu D.K."/>
            <person name="Li Y."/>
            <person name="Chen G.Z."/>
            <person name="Liu X.D."/>
            <person name="Liao X.Y."/>
            <person name="Jiang Y.T."/>
            <person name="Yu X."/>
            <person name="Hao Y."/>
            <person name="Huang J."/>
            <person name="Zhao X.W."/>
            <person name="Ke S."/>
            <person name="Chen Y.Y."/>
            <person name="Wu W.L."/>
            <person name="Hsu J.L."/>
            <person name="Lin Y.F."/>
            <person name="Huang M.D."/>
            <person name="Li C.Y."/>
            <person name="Huang L."/>
            <person name="Wang Z.W."/>
            <person name="Zhao X."/>
            <person name="Zhong W.Y."/>
            <person name="Peng D.H."/>
            <person name="Ahmad S."/>
            <person name="Lan S."/>
            <person name="Zhang J.S."/>
            <person name="Tsai W.C."/>
            <person name="Van de Peer Y."/>
            <person name="Liu Z.J."/>
        </authorList>
    </citation>
    <scope>NUCLEOTIDE SEQUENCE</scope>
    <source>
        <strain evidence="2">SCP</strain>
    </source>
</reference>
<feature type="compositionally biased region" description="Polar residues" evidence="1">
    <location>
        <begin position="38"/>
        <end position="48"/>
    </location>
</feature>
<dbReference type="InterPro" id="IPR036249">
    <property type="entry name" value="Thioredoxin-like_sf"/>
</dbReference>
<dbReference type="InterPro" id="IPR009737">
    <property type="entry name" value="Aim32/Apd1-like"/>
</dbReference>
<gene>
    <name evidence="2" type="ORF">QJS04_geneDACA016497</name>
</gene>
<accession>A0AAV9BBP6</accession>
<sequence>MASNNSFRDDSLSSSPIAVSDSGGALVGDAYPDPPGSQIGSAAGSFQNDVGGPLGGGDSGGGGSGSSSDAEFGFGRAEFGQSPLAGTVQIYERHVFLCYKTPDVWPAHVEAAEFDRLPRLLSAALLARKGEMKRQTRLTICEGEDGTETSNGDVLIFPDMIRYRSLTHFDVDAFVEEVLVKDTEWLPGTSETLKGSYVFVCSHGSRDRRCGACGPVLVRRFKEEIKSHGLHGLVSVSPCSHIGGHKYAGNIIVFSSSMDGAVTGHWYGYVTPDDVPILLEQHIGKGEIVDRLWRGQMGLSEEDQKKTHAFRLQLPVETSERDKSSKESKQPIQQNAVVNGNTTEKINCCQGSGNISCCGNPLPPEEKPGNTSATEHEAKPINSYRSSKSCCSRKSCSMPTWFESWEREDTYAAIAVVAAIASVAVAIRCYRQL</sequence>
<dbReference type="FunFam" id="3.40.30.10:FF:000213">
    <property type="entry name" value="APD1p protein"/>
    <property type="match status" value="1"/>
</dbReference>
<dbReference type="CDD" id="cd03062">
    <property type="entry name" value="TRX_Fd_Sucrase"/>
    <property type="match status" value="1"/>
</dbReference>
<dbReference type="AlphaFoldDB" id="A0AAV9BBP6"/>
<organism evidence="2 3">
    <name type="scientific">Acorus gramineus</name>
    <name type="common">Dwarf sweet flag</name>
    <dbReference type="NCBI Taxonomy" id="55184"/>
    <lineage>
        <taxon>Eukaryota</taxon>
        <taxon>Viridiplantae</taxon>
        <taxon>Streptophyta</taxon>
        <taxon>Embryophyta</taxon>
        <taxon>Tracheophyta</taxon>
        <taxon>Spermatophyta</taxon>
        <taxon>Magnoliopsida</taxon>
        <taxon>Liliopsida</taxon>
        <taxon>Acoraceae</taxon>
        <taxon>Acorus</taxon>
    </lineage>
</organism>
<evidence type="ECO:0000256" key="1">
    <source>
        <dbReference type="SAM" id="MobiDB-lite"/>
    </source>
</evidence>
<feature type="compositionally biased region" description="Polar residues" evidence="1">
    <location>
        <begin position="1"/>
        <end position="17"/>
    </location>
</feature>
<dbReference type="EMBL" id="JAUJYN010000004">
    <property type="protein sequence ID" value="KAK1274153.1"/>
    <property type="molecule type" value="Genomic_DNA"/>
</dbReference>
<protein>
    <recommendedName>
        <fullName evidence="4">Sucrase</fullName>
    </recommendedName>
</protein>
<proteinExistence type="predicted"/>
<evidence type="ECO:0000313" key="3">
    <source>
        <dbReference type="Proteomes" id="UP001179952"/>
    </source>
</evidence>
<feature type="compositionally biased region" description="Gly residues" evidence="1">
    <location>
        <begin position="52"/>
        <end position="65"/>
    </location>
</feature>
<dbReference type="Gene3D" id="3.40.30.10">
    <property type="entry name" value="Glutaredoxin"/>
    <property type="match status" value="1"/>
</dbReference>
<dbReference type="PANTHER" id="PTHR31902">
    <property type="entry name" value="ACTIN PATCHES DISTAL PROTEIN 1"/>
    <property type="match status" value="1"/>
</dbReference>